<dbReference type="RefSeq" id="WP_135481902.1">
    <property type="nucleotide sequence ID" value="NZ_SRMF01000001.1"/>
</dbReference>
<dbReference type="Pfam" id="PF01094">
    <property type="entry name" value="ANF_receptor"/>
    <property type="match status" value="1"/>
</dbReference>
<gene>
    <name evidence="6" type="ORF">E4656_05635</name>
</gene>
<evidence type="ECO:0000256" key="1">
    <source>
        <dbReference type="ARBA" id="ARBA00004370"/>
    </source>
</evidence>
<accession>A0A4Z0WKA9</accession>
<dbReference type="PRINTS" id="PR00337">
    <property type="entry name" value="LEUILEVALBP"/>
</dbReference>
<name>A0A4Z0WKA9_9GAMM</name>
<proteinExistence type="predicted"/>
<dbReference type="InterPro" id="IPR001828">
    <property type="entry name" value="ANF_lig-bd_rcpt"/>
</dbReference>
<protein>
    <submittedName>
        <fullName evidence="6">Amino acid ABC transporter substrate-binding protein</fullName>
    </submittedName>
</protein>
<dbReference type="Proteomes" id="UP000297475">
    <property type="component" value="Unassembled WGS sequence"/>
</dbReference>
<evidence type="ECO:0000256" key="3">
    <source>
        <dbReference type="ARBA" id="ARBA00022989"/>
    </source>
</evidence>
<keyword evidence="2" id="KW-0812">Transmembrane</keyword>
<dbReference type="GO" id="GO:0016020">
    <property type="term" value="C:membrane"/>
    <property type="evidence" value="ECO:0007669"/>
    <property type="project" value="UniProtKB-SubCell"/>
</dbReference>
<dbReference type="InterPro" id="IPR000709">
    <property type="entry name" value="Leu_Ile_Val-bd"/>
</dbReference>
<dbReference type="GO" id="GO:0006865">
    <property type="term" value="P:amino acid transport"/>
    <property type="evidence" value="ECO:0007669"/>
    <property type="project" value="InterPro"/>
</dbReference>
<dbReference type="Gene3D" id="3.40.50.2300">
    <property type="match status" value="2"/>
</dbReference>
<dbReference type="CDD" id="cd06346">
    <property type="entry name" value="PBP1_ABC_ligand_binding-like"/>
    <property type="match status" value="1"/>
</dbReference>
<feature type="domain" description="Receptor ligand binding region" evidence="5">
    <location>
        <begin position="48"/>
        <end position="382"/>
    </location>
</feature>
<evidence type="ECO:0000256" key="4">
    <source>
        <dbReference type="ARBA" id="ARBA00023136"/>
    </source>
</evidence>
<dbReference type="InterPro" id="IPR051010">
    <property type="entry name" value="BCAA_transport"/>
</dbReference>
<dbReference type="OrthoDB" id="7337537at2"/>
<evidence type="ECO:0000313" key="7">
    <source>
        <dbReference type="Proteomes" id="UP000297475"/>
    </source>
</evidence>
<evidence type="ECO:0000256" key="2">
    <source>
        <dbReference type="ARBA" id="ARBA00022692"/>
    </source>
</evidence>
<evidence type="ECO:0000259" key="5">
    <source>
        <dbReference type="Pfam" id="PF01094"/>
    </source>
</evidence>
<dbReference type="SUPFAM" id="SSF53822">
    <property type="entry name" value="Periplasmic binding protein-like I"/>
    <property type="match status" value="1"/>
</dbReference>
<dbReference type="EMBL" id="SRMF01000001">
    <property type="protein sequence ID" value="TGG95881.1"/>
    <property type="molecule type" value="Genomic_DNA"/>
</dbReference>
<reference evidence="6 7" key="1">
    <citation type="submission" date="2019-04" db="EMBL/GenBank/DDBJ databases">
        <title>Natronospirillum operosus gen. nov., sp. nov., a haloalkaliphilic satellite isolated from decaying biomass of laboratory culture of cyanobacterium Geitlerinema sp. and proposal of Natronospirillaceae fam. nov. and Saccharospirillaceae fam. nov.</title>
        <authorList>
            <person name="Kevbrin V."/>
            <person name="Boltyanskaya Y."/>
            <person name="Koziaeva V."/>
            <person name="Grouzdev D.S."/>
            <person name="Park M."/>
            <person name="Cho J."/>
        </authorList>
    </citation>
    <scope>NUCLEOTIDE SEQUENCE [LARGE SCALE GENOMIC DNA]</scope>
    <source>
        <strain evidence="6 7">G-116</strain>
    </source>
</reference>
<dbReference type="InterPro" id="IPR028082">
    <property type="entry name" value="Peripla_BP_I"/>
</dbReference>
<keyword evidence="4" id="KW-0472">Membrane</keyword>
<dbReference type="AlphaFoldDB" id="A0A4Z0WKA9"/>
<organism evidence="6 7">
    <name type="scientific">Natronospirillum operosum</name>
    <dbReference type="NCBI Taxonomy" id="2759953"/>
    <lineage>
        <taxon>Bacteria</taxon>
        <taxon>Pseudomonadati</taxon>
        <taxon>Pseudomonadota</taxon>
        <taxon>Gammaproteobacteria</taxon>
        <taxon>Oceanospirillales</taxon>
        <taxon>Natronospirillaceae</taxon>
        <taxon>Natronospirillum</taxon>
    </lineage>
</organism>
<comment type="caution">
    <text evidence="6">The sequence shown here is derived from an EMBL/GenBank/DDBJ whole genome shotgun (WGS) entry which is preliminary data.</text>
</comment>
<comment type="subcellular location">
    <subcellularLocation>
        <location evidence="1">Membrane</location>
    </subcellularLocation>
</comment>
<evidence type="ECO:0000313" key="6">
    <source>
        <dbReference type="EMBL" id="TGG95881.1"/>
    </source>
</evidence>
<sequence>MMKKALIGVTIAAATALGTVQADEVKLGFIGGFTGGIESLTPPIYDGAQLAVRHVNEQGGILGGRELTMLTGDTGCGDPAITQSSADRLINSENVTAMVGALCSGATIAAANNVAVPAGVVMVSPASTSPAITDLDDNDLVFRTVPSDAFQGEALAKLLISKGFDDVAVAYVNNDYGRGLADAFEATFEAEGGIVGARAGHEDNRADYRSDLANLSASGSETLVVLAYADTSGQTILRQAYEGGYFTQFVGGDGMVGSSLIEAVGADALEGMIFTRPGTLDVPGSAVFEELAEGTDVDPSGTFVAQSYDAAFLLALAIEQNGSADRAGLSQALRSVASAPGETIMPGEWEKARELIAAGEAINYVGASGDHEFDENGDVPGAVEELVVENGRIVSQGFLDM</sequence>
<keyword evidence="7" id="KW-1185">Reference proteome</keyword>
<dbReference type="PANTHER" id="PTHR30483:SF6">
    <property type="entry name" value="PERIPLASMIC BINDING PROTEIN OF ABC TRANSPORTER FOR NATURAL AMINO ACIDS"/>
    <property type="match status" value="1"/>
</dbReference>
<dbReference type="PANTHER" id="PTHR30483">
    <property type="entry name" value="LEUCINE-SPECIFIC-BINDING PROTEIN"/>
    <property type="match status" value="1"/>
</dbReference>
<keyword evidence="3" id="KW-1133">Transmembrane helix</keyword>